<dbReference type="InParanoid" id="A0A423XGJ4"/>
<reference evidence="2 3" key="1">
    <citation type="submission" date="2015-09" db="EMBL/GenBank/DDBJ databases">
        <title>Host preference determinants of Valsa canker pathogens revealed by comparative genomics.</title>
        <authorList>
            <person name="Yin Z."/>
            <person name="Huang L."/>
        </authorList>
    </citation>
    <scope>NUCLEOTIDE SEQUENCE [LARGE SCALE GENOMIC DNA]</scope>
    <source>
        <strain evidence="2 3">SXYLt</strain>
    </source>
</reference>
<dbReference type="Proteomes" id="UP000285146">
    <property type="component" value="Unassembled WGS sequence"/>
</dbReference>
<feature type="region of interest" description="Disordered" evidence="1">
    <location>
        <begin position="16"/>
        <end position="105"/>
    </location>
</feature>
<name>A0A423XGJ4_9PEZI</name>
<gene>
    <name evidence="2" type="ORF">VPNG_02284</name>
</gene>
<dbReference type="STRING" id="1230097.A0A423XGJ4"/>
<evidence type="ECO:0000313" key="2">
    <source>
        <dbReference type="EMBL" id="ROW15415.1"/>
    </source>
</evidence>
<feature type="compositionally biased region" description="Low complexity" evidence="1">
    <location>
        <begin position="280"/>
        <end position="289"/>
    </location>
</feature>
<comment type="caution">
    <text evidence="2">The sequence shown here is derived from an EMBL/GenBank/DDBJ whole genome shotgun (WGS) entry which is preliminary data.</text>
</comment>
<keyword evidence="3" id="KW-1185">Reference proteome</keyword>
<protein>
    <submittedName>
        <fullName evidence="2">Uncharacterized protein</fullName>
    </submittedName>
</protein>
<accession>A0A423XGJ4</accession>
<feature type="region of interest" description="Disordered" evidence="1">
    <location>
        <begin position="276"/>
        <end position="546"/>
    </location>
</feature>
<feature type="region of interest" description="Disordered" evidence="1">
    <location>
        <begin position="120"/>
        <end position="222"/>
    </location>
</feature>
<proteinExistence type="predicted"/>
<evidence type="ECO:0000256" key="1">
    <source>
        <dbReference type="SAM" id="MobiDB-lite"/>
    </source>
</evidence>
<feature type="compositionally biased region" description="Polar residues" evidence="1">
    <location>
        <begin position="210"/>
        <end position="222"/>
    </location>
</feature>
<sequence>MLNAFVDRAAALLGHARTSIQGERTAPRSRPPAGTKPSQARESSKNANWRAEDEELQAQLLAQASPISATVPAGVPPRTTGTSTGGRQPGKTGSQKAAATPGSAGLTFNELLAKVLEEGANRKSPDGHSATQAGTRQTPGLRPRRTPGRVRPAVTAPVLDPAPPRGSRKTGPKVDDNVASSIGRGTNVVAPNLSGVPGERRPRVTPLHPDNSQDLWSTPWRQQGPTDISSDGLGATTFELANPYSFQNKWAVSWRQQGPTNISSLYRRRTRPATLHRSAPTAVPIQQPVPVVPASPPTPRRDAQSVAGLAAARLSPSLNESSPGLRRPVAPGSAPARKSNPDPVVVPPPIPVSLLAVSARSGATGKTRAPISTDRPRHRTAHALAQQPQGTPSPATGQAQSATPTPTSLAVTARTTSATNPARRRGSGRPAPAQQSSITPAGPSRWTREGDRWDDSSESRPKATGDVFTAANPFELGNISAALGDSVEAPPPRPLPDTAPSGTDKGGKGGGAAQLSPTSILKKRAADESAAPGAQPEAKKVRWASK</sequence>
<evidence type="ECO:0000313" key="3">
    <source>
        <dbReference type="Proteomes" id="UP000285146"/>
    </source>
</evidence>
<feature type="compositionally biased region" description="Polar residues" evidence="1">
    <location>
        <begin position="386"/>
        <end position="420"/>
    </location>
</feature>
<organism evidence="2 3">
    <name type="scientific">Cytospora leucostoma</name>
    <dbReference type="NCBI Taxonomy" id="1230097"/>
    <lineage>
        <taxon>Eukaryota</taxon>
        <taxon>Fungi</taxon>
        <taxon>Dikarya</taxon>
        <taxon>Ascomycota</taxon>
        <taxon>Pezizomycotina</taxon>
        <taxon>Sordariomycetes</taxon>
        <taxon>Sordariomycetidae</taxon>
        <taxon>Diaporthales</taxon>
        <taxon>Cytosporaceae</taxon>
        <taxon>Cytospora</taxon>
    </lineage>
</organism>
<feature type="compositionally biased region" description="Basic and acidic residues" evidence="1">
    <location>
        <begin position="446"/>
        <end position="463"/>
    </location>
</feature>
<dbReference type="AlphaFoldDB" id="A0A423XGJ4"/>
<feature type="compositionally biased region" description="Polar residues" evidence="1">
    <location>
        <begin position="36"/>
        <end position="47"/>
    </location>
</feature>
<dbReference type="EMBL" id="LKEB01000009">
    <property type="protein sequence ID" value="ROW15415.1"/>
    <property type="molecule type" value="Genomic_DNA"/>
</dbReference>